<evidence type="ECO:0000256" key="9">
    <source>
        <dbReference type="SAM" id="MobiDB-lite"/>
    </source>
</evidence>
<name>A0A915E2A7_9BILA</name>
<dbReference type="PROSITE" id="PS50011">
    <property type="entry name" value="PROTEIN_KINASE_DOM"/>
    <property type="match status" value="1"/>
</dbReference>
<protein>
    <submittedName>
        <fullName evidence="12">Mitogen-activated protein kinase kinase kinase</fullName>
    </submittedName>
</protein>
<dbReference type="InterPro" id="IPR011009">
    <property type="entry name" value="Kinase-like_dom_sf"/>
</dbReference>
<evidence type="ECO:0000259" key="10">
    <source>
        <dbReference type="PROSITE" id="PS50011"/>
    </source>
</evidence>
<comment type="similarity">
    <text evidence="1">Belongs to the protein kinase superfamily. STE Ser/Thr protein kinase family. MAP kinase kinase kinase subfamily.</text>
</comment>
<dbReference type="SMART" id="SM00220">
    <property type="entry name" value="S_TKc"/>
    <property type="match status" value="1"/>
</dbReference>
<feature type="compositionally biased region" description="Low complexity" evidence="9">
    <location>
        <begin position="14"/>
        <end position="24"/>
    </location>
</feature>
<keyword evidence="3" id="KW-0808">Transferase</keyword>
<keyword evidence="6 7" id="KW-0067">ATP-binding</keyword>
<evidence type="ECO:0000256" key="6">
    <source>
        <dbReference type="ARBA" id="ARBA00022840"/>
    </source>
</evidence>
<dbReference type="AlphaFoldDB" id="A0A915E2A7"/>
<evidence type="ECO:0000256" key="4">
    <source>
        <dbReference type="ARBA" id="ARBA00022741"/>
    </source>
</evidence>
<evidence type="ECO:0000313" key="11">
    <source>
        <dbReference type="Proteomes" id="UP000887574"/>
    </source>
</evidence>
<dbReference type="InterPro" id="IPR001245">
    <property type="entry name" value="Ser-Thr/Tyr_kinase_cat_dom"/>
</dbReference>
<dbReference type="Gene3D" id="1.10.510.10">
    <property type="entry name" value="Transferase(Phosphotransferase) domain 1"/>
    <property type="match status" value="2"/>
</dbReference>
<keyword evidence="2 8" id="KW-0723">Serine/threonine-protein kinase</keyword>
<feature type="domain" description="Protein kinase" evidence="10">
    <location>
        <begin position="41"/>
        <end position="300"/>
    </location>
</feature>
<dbReference type="WBParaSite" id="jg25720">
    <property type="protein sequence ID" value="jg25720"/>
    <property type="gene ID" value="jg25720"/>
</dbReference>
<keyword evidence="5" id="KW-0418">Kinase</keyword>
<dbReference type="Pfam" id="PF00069">
    <property type="entry name" value="Pkinase"/>
    <property type="match status" value="1"/>
</dbReference>
<dbReference type="Proteomes" id="UP000887574">
    <property type="component" value="Unplaced"/>
</dbReference>
<dbReference type="GO" id="GO:0007254">
    <property type="term" value="P:JNK cascade"/>
    <property type="evidence" value="ECO:0007669"/>
    <property type="project" value="TreeGrafter"/>
</dbReference>
<evidence type="ECO:0000256" key="1">
    <source>
        <dbReference type="ARBA" id="ARBA00006529"/>
    </source>
</evidence>
<dbReference type="SUPFAM" id="SSF56112">
    <property type="entry name" value="Protein kinase-like (PK-like)"/>
    <property type="match status" value="1"/>
</dbReference>
<dbReference type="PROSITE" id="PS00108">
    <property type="entry name" value="PROTEIN_KINASE_ST"/>
    <property type="match status" value="1"/>
</dbReference>
<evidence type="ECO:0000256" key="2">
    <source>
        <dbReference type="ARBA" id="ARBA00022527"/>
    </source>
</evidence>
<dbReference type="InterPro" id="IPR008271">
    <property type="entry name" value="Ser/Thr_kinase_AS"/>
</dbReference>
<feature type="compositionally biased region" description="Pro residues" evidence="9">
    <location>
        <begin position="331"/>
        <end position="341"/>
    </location>
</feature>
<dbReference type="InterPro" id="IPR017441">
    <property type="entry name" value="Protein_kinase_ATP_BS"/>
</dbReference>
<dbReference type="GO" id="GO:0019899">
    <property type="term" value="F:enzyme binding"/>
    <property type="evidence" value="ECO:0007669"/>
    <property type="project" value="UniProtKB-ARBA"/>
</dbReference>
<dbReference type="GO" id="GO:0004709">
    <property type="term" value="F:MAP kinase kinase kinase activity"/>
    <property type="evidence" value="ECO:0007669"/>
    <property type="project" value="TreeGrafter"/>
</dbReference>
<dbReference type="GO" id="GO:0006950">
    <property type="term" value="P:response to stress"/>
    <property type="evidence" value="ECO:0007669"/>
    <property type="project" value="UniProtKB-ARBA"/>
</dbReference>
<evidence type="ECO:0000313" key="12">
    <source>
        <dbReference type="WBParaSite" id="jg25720"/>
    </source>
</evidence>
<dbReference type="InterPro" id="IPR000719">
    <property type="entry name" value="Prot_kinase_dom"/>
</dbReference>
<dbReference type="GO" id="GO:0006955">
    <property type="term" value="P:immune response"/>
    <property type="evidence" value="ECO:0007669"/>
    <property type="project" value="TreeGrafter"/>
</dbReference>
<dbReference type="PROSITE" id="PS00107">
    <property type="entry name" value="PROTEIN_KINASE_ATP"/>
    <property type="match status" value="1"/>
</dbReference>
<organism evidence="11 12">
    <name type="scientific">Ditylenchus dipsaci</name>
    <dbReference type="NCBI Taxonomy" id="166011"/>
    <lineage>
        <taxon>Eukaryota</taxon>
        <taxon>Metazoa</taxon>
        <taxon>Ecdysozoa</taxon>
        <taxon>Nematoda</taxon>
        <taxon>Chromadorea</taxon>
        <taxon>Rhabditida</taxon>
        <taxon>Tylenchina</taxon>
        <taxon>Tylenchomorpha</taxon>
        <taxon>Sphaerularioidea</taxon>
        <taxon>Anguinidae</taxon>
        <taxon>Anguininae</taxon>
        <taxon>Ditylenchus</taxon>
    </lineage>
</organism>
<dbReference type="GO" id="GO:0043123">
    <property type="term" value="P:positive regulation of canonical NF-kappaB signal transduction"/>
    <property type="evidence" value="ECO:0007669"/>
    <property type="project" value="TreeGrafter"/>
</dbReference>
<feature type="region of interest" description="Disordered" evidence="9">
    <location>
        <begin position="1"/>
        <end position="24"/>
    </location>
</feature>
<evidence type="ECO:0000256" key="7">
    <source>
        <dbReference type="PROSITE-ProRule" id="PRU10141"/>
    </source>
</evidence>
<feature type="binding site" evidence="7">
    <location>
        <position position="68"/>
    </location>
    <ligand>
        <name>ATP</name>
        <dbReference type="ChEBI" id="CHEBI:30616"/>
    </ligand>
</feature>
<dbReference type="PANTHER" id="PTHR46716">
    <property type="entry name" value="MITOGEN-ACTIVATED PROTEIN KINASE KINASE KINASE 7"/>
    <property type="match status" value="1"/>
</dbReference>
<dbReference type="PANTHER" id="PTHR46716:SF1">
    <property type="entry name" value="MITOGEN-ACTIVATED PROTEIN KINASE KINASE KINASE 7"/>
    <property type="match status" value="1"/>
</dbReference>
<evidence type="ECO:0000256" key="5">
    <source>
        <dbReference type="ARBA" id="ARBA00022777"/>
    </source>
</evidence>
<keyword evidence="11" id="KW-1185">Reference proteome</keyword>
<reference evidence="12" key="1">
    <citation type="submission" date="2022-11" db="UniProtKB">
        <authorList>
            <consortium name="WormBaseParasite"/>
        </authorList>
    </citation>
    <scope>IDENTIFICATION</scope>
</reference>
<keyword evidence="4 7" id="KW-0547">Nucleotide-binding</keyword>
<evidence type="ECO:0000256" key="3">
    <source>
        <dbReference type="ARBA" id="ARBA00022679"/>
    </source>
</evidence>
<feature type="region of interest" description="Disordered" evidence="9">
    <location>
        <begin position="324"/>
        <end position="350"/>
    </location>
</feature>
<accession>A0A915E2A7</accession>
<dbReference type="GO" id="GO:0005524">
    <property type="term" value="F:ATP binding"/>
    <property type="evidence" value="ECO:0007669"/>
    <property type="project" value="UniProtKB-UniRule"/>
</dbReference>
<sequence length="396" mass="45175">MDALHIDISHNCQPSSSSKSPSGEKSVYEEVSYNEVLFPDFQRLKRLGRGAYGTVVQCNFRNRLAAAKLVESTIDHVHIHNEAKLLHDFKHENIIKLYAVFHGEQTGLILELMEGGSLNERKGSFSRDFLIRLCCFSAPPEASHTIPGMHALGWALQVTSALTYLHSLGYVHRDLKPSNMLLTVDYVTLKLCDFGTAAELRTSMTNNRDPLHGWLLNFGILLWEIVTRKQPFDDWDTNPYTILWQVSEGRRPNTIEGECPEPVLELIKRCWSDNPKERPYIGEVNSVIEVLCEIYPNRFLPLIDRTSGQQALAERAERDNYYGQHSYFTPHQPPARPPPPSGHRRGNSHDYRSNNPNQLFYWTLAAIVLSGELRLLSGEARILRLVHRIGDLRLII</sequence>
<proteinExistence type="inferred from homology"/>
<evidence type="ECO:0000256" key="8">
    <source>
        <dbReference type="RuleBase" id="RU000304"/>
    </source>
</evidence>
<dbReference type="Pfam" id="PF07714">
    <property type="entry name" value="PK_Tyr_Ser-Thr"/>
    <property type="match status" value="1"/>
</dbReference>